<accession>A0A934HZF3</accession>
<keyword evidence="3" id="KW-1185">Reference proteome</keyword>
<dbReference type="AlphaFoldDB" id="A0A934HZF3"/>
<organism evidence="2 3">
    <name type="scientific">Corynebacterium meridianum</name>
    <dbReference type="NCBI Taxonomy" id="2765363"/>
    <lineage>
        <taxon>Bacteria</taxon>
        <taxon>Bacillati</taxon>
        <taxon>Actinomycetota</taxon>
        <taxon>Actinomycetes</taxon>
        <taxon>Mycobacteriales</taxon>
        <taxon>Corynebacteriaceae</taxon>
        <taxon>Corynebacterium</taxon>
    </lineage>
</organism>
<evidence type="ECO:0000313" key="2">
    <source>
        <dbReference type="EMBL" id="MBI8989397.1"/>
    </source>
</evidence>
<keyword evidence="1" id="KW-1133">Transmembrane helix</keyword>
<keyword evidence="1" id="KW-0812">Transmembrane</keyword>
<gene>
    <name evidence="2" type="ORF">JDV75_06440</name>
</gene>
<proteinExistence type="predicted"/>
<sequence>MENLTWGPRETTDGHTTVSLALGDREVAVFGTEPADDHSATVQGDEWRLSAPKTGPLRATLADGRVFTATPDKSRLARAKTITVDFAGEAEAVFVNEARTDWVIEATDGTKLGQFSGANHGVRKVIVEMEPDADLPVDRAVFNAWVSRMALEAKMISSTVVLTVSLLILTPLIIWFFLN</sequence>
<name>A0A934HZF3_9CORY</name>
<keyword evidence="1" id="KW-0472">Membrane</keyword>
<dbReference type="RefSeq" id="WP_198738382.1">
    <property type="nucleotide sequence ID" value="NZ_JAEIOS010000011.1"/>
</dbReference>
<comment type="caution">
    <text evidence="2">The sequence shown here is derived from an EMBL/GenBank/DDBJ whole genome shotgun (WGS) entry which is preliminary data.</text>
</comment>
<reference evidence="2" key="1">
    <citation type="submission" date="2020-12" db="EMBL/GenBank/DDBJ databases">
        <title>Genome public.</title>
        <authorList>
            <person name="Sun Q."/>
        </authorList>
    </citation>
    <scope>NUCLEOTIDE SEQUENCE</scope>
    <source>
        <strain evidence="2">CCM 8863</strain>
    </source>
</reference>
<dbReference type="Proteomes" id="UP000645966">
    <property type="component" value="Unassembled WGS sequence"/>
</dbReference>
<dbReference type="EMBL" id="JAEIOS010000011">
    <property type="protein sequence ID" value="MBI8989397.1"/>
    <property type="molecule type" value="Genomic_DNA"/>
</dbReference>
<protein>
    <submittedName>
        <fullName evidence="2">Uncharacterized protein</fullName>
    </submittedName>
</protein>
<evidence type="ECO:0000313" key="3">
    <source>
        <dbReference type="Proteomes" id="UP000645966"/>
    </source>
</evidence>
<feature type="transmembrane region" description="Helical" evidence="1">
    <location>
        <begin position="155"/>
        <end position="178"/>
    </location>
</feature>
<evidence type="ECO:0000256" key="1">
    <source>
        <dbReference type="SAM" id="Phobius"/>
    </source>
</evidence>